<dbReference type="EMBL" id="WHUW01000052">
    <property type="protein sequence ID" value="KAF8431176.1"/>
    <property type="molecule type" value="Genomic_DNA"/>
</dbReference>
<accession>A0AAD4G9C4</accession>
<reference evidence="1" key="2">
    <citation type="journal article" date="2020" name="Nat. Commun.">
        <title>Large-scale genome sequencing of mycorrhizal fungi provides insights into the early evolution of symbiotic traits.</title>
        <authorList>
            <person name="Miyauchi S."/>
            <person name="Kiss E."/>
            <person name="Kuo A."/>
            <person name="Drula E."/>
            <person name="Kohler A."/>
            <person name="Sanchez-Garcia M."/>
            <person name="Morin E."/>
            <person name="Andreopoulos B."/>
            <person name="Barry K.W."/>
            <person name="Bonito G."/>
            <person name="Buee M."/>
            <person name="Carver A."/>
            <person name="Chen C."/>
            <person name="Cichocki N."/>
            <person name="Clum A."/>
            <person name="Culley D."/>
            <person name="Crous P.W."/>
            <person name="Fauchery L."/>
            <person name="Girlanda M."/>
            <person name="Hayes R.D."/>
            <person name="Keri Z."/>
            <person name="LaButti K."/>
            <person name="Lipzen A."/>
            <person name="Lombard V."/>
            <person name="Magnuson J."/>
            <person name="Maillard F."/>
            <person name="Murat C."/>
            <person name="Nolan M."/>
            <person name="Ohm R.A."/>
            <person name="Pangilinan J."/>
            <person name="Pereira M.F."/>
            <person name="Perotto S."/>
            <person name="Peter M."/>
            <person name="Pfister S."/>
            <person name="Riley R."/>
            <person name="Sitrit Y."/>
            <person name="Stielow J.B."/>
            <person name="Szollosi G."/>
            <person name="Zifcakova L."/>
            <person name="Stursova M."/>
            <person name="Spatafora J.W."/>
            <person name="Tedersoo L."/>
            <person name="Vaario L.M."/>
            <person name="Yamada A."/>
            <person name="Yan M."/>
            <person name="Wang P."/>
            <person name="Xu J."/>
            <person name="Bruns T."/>
            <person name="Baldrian P."/>
            <person name="Vilgalys R."/>
            <person name="Dunand C."/>
            <person name="Henrissat B."/>
            <person name="Grigoriev I.V."/>
            <person name="Hibbett D."/>
            <person name="Nagy L.G."/>
            <person name="Martin F.M."/>
        </authorList>
    </citation>
    <scope>NUCLEOTIDE SEQUENCE</scope>
    <source>
        <strain evidence="1">BED1</strain>
    </source>
</reference>
<dbReference type="Proteomes" id="UP001194468">
    <property type="component" value="Unassembled WGS sequence"/>
</dbReference>
<proteinExistence type="predicted"/>
<organism evidence="1 2">
    <name type="scientific">Boletus edulis BED1</name>
    <dbReference type="NCBI Taxonomy" id="1328754"/>
    <lineage>
        <taxon>Eukaryota</taxon>
        <taxon>Fungi</taxon>
        <taxon>Dikarya</taxon>
        <taxon>Basidiomycota</taxon>
        <taxon>Agaricomycotina</taxon>
        <taxon>Agaricomycetes</taxon>
        <taxon>Agaricomycetidae</taxon>
        <taxon>Boletales</taxon>
        <taxon>Boletineae</taxon>
        <taxon>Boletaceae</taxon>
        <taxon>Boletoideae</taxon>
        <taxon>Boletus</taxon>
    </lineage>
</organism>
<name>A0AAD4G9C4_BOLED</name>
<evidence type="ECO:0000313" key="2">
    <source>
        <dbReference type="Proteomes" id="UP001194468"/>
    </source>
</evidence>
<keyword evidence="2" id="KW-1185">Reference proteome</keyword>
<sequence length="117" mass="13255">MSQSSDPENHKLHHQCMDAKVAIRDVIREVICDSSRVLINTSSGRFLDKAEQTVVFESLPVFNELIMVASTVTTTIDHARIKHDSCLDTPQIPSLVVRFYNEDGTLYMNLDIPNHKD</sequence>
<gene>
    <name evidence="1" type="ORF">L210DRAFT_986003</name>
</gene>
<protein>
    <submittedName>
        <fullName evidence="1">Uncharacterized protein</fullName>
    </submittedName>
</protein>
<reference evidence="1" key="1">
    <citation type="submission" date="2019-10" db="EMBL/GenBank/DDBJ databases">
        <authorList>
            <consortium name="DOE Joint Genome Institute"/>
            <person name="Kuo A."/>
            <person name="Miyauchi S."/>
            <person name="Kiss E."/>
            <person name="Drula E."/>
            <person name="Kohler A."/>
            <person name="Sanchez-Garcia M."/>
            <person name="Andreopoulos B."/>
            <person name="Barry K.W."/>
            <person name="Bonito G."/>
            <person name="Buee M."/>
            <person name="Carver A."/>
            <person name="Chen C."/>
            <person name="Cichocki N."/>
            <person name="Clum A."/>
            <person name="Culley D."/>
            <person name="Crous P.W."/>
            <person name="Fauchery L."/>
            <person name="Girlanda M."/>
            <person name="Hayes R."/>
            <person name="Keri Z."/>
            <person name="LaButti K."/>
            <person name="Lipzen A."/>
            <person name="Lombard V."/>
            <person name="Magnuson J."/>
            <person name="Maillard F."/>
            <person name="Morin E."/>
            <person name="Murat C."/>
            <person name="Nolan M."/>
            <person name="Ohm R."/>
            <person name="Pangilinan J."/>
            <person name="Pereira M."/>
            <person name="Perotto S."/>
            <person name="Peter M."/>
            <person name="Riley R."/>
            <person name="Sitrit Y."/>
            <person name="Stielow B."/>
            <person name="Szollosi G."/>
            <person name="Zifcakova L."/>
            <person name="Stursova M."/>
            <person name="Spatafora J.W."/>
            <person name="Tedersoo L."/>
            <person name="Vaario L.-M."/>
            <person name="Yamada A."/>
            <person name="Yan M."/>
            <person name="Wang P."/>
            <person name="Xu J."/>
            <person name="Bruns T."/>
            <person name="Baldrian P."/>
            <person name="Vilgalys R."/>
            <person name="Henrissat B."/>
            <person name="Grigoriev I.V."/>
            <person name="Hibbett D."/>
            <person name="Nagy L.G."/>
            <person name="Martin F.M."/>
        </authorList>
    </citation>
    <scope>NUCLEOTIDE SEQUENCE</scope>
    <source>
        <strain evidence="1">BED1</strain>
    </source>
</reference>
<comment type="caution">
    <text evidence="1">The sequence shown here is derived from an EMBL/GenBank/DDBJ whole genome shotgun (WGS) entry which is preliminary data.</text>
</comment>
<evidence type="ECO:0000313" key="1">
    <source>
        <dbReference type="EMBL" id="KAF8431176.1"/>
    </source>
</evidence>
<dbReference type="AlphaFoldDB" id="A0AAD4G9C4"/>